<proteinExistence type="predicted"/>
<dbReference type="AlphaFoldDB" id="A0A835LCJ3"/>
<comment type="caution">
    <text evidence="1">The sequence shown here is derived from an EMBL/GenBank/DDBJ whole genome shotgun (WGS) entry which is preliminary data.</text>
</comment>
<keyword evidence="2" id="KW-1185">Reference proteome</keyword>
<dbReference type="EMBL" id="JADFTS010000009">
    <property type="protein sequence ID" value="KAF9589495.1"/>
    <property type="molecule type" value="Genomic_DNA"/>
</dbReference>
<protein>
    <submittedName>
        <fullName evidence="1">Uncharacterized protein</fullName>
    </submittedName>
</protein>
<evidence type="ECO:0000313" key="1">
    <source>
        <dbReference type="EMBL" id="KAF9589495.1"/>
    </source>
</evidence>
<name>A0A835LCJ3_9MAGN</name>
<evidence type="ECO:0000313" key="2">
    <source>
        <dbReference type="Proteomes" id="UP000631114"/>
    </source>
</evidence>
<accession>A0A835LCJ3</accession>
<sequence length="87" mass="9565">MKDCGVNAESKAQLDRLASLRTKLADLKQFMVKIILMSVLHFMSLDYPGCNLCILDLLPQGKTPRQVCAEPIVILKGGMSSIVNRCA</sequence>
<gene>
    <name evidence="1" type="ORF">IFM89_024766</name>
</gene>
<dbReference type="Proteomes" id="UP000631114">
    <property type="component" value="Unassembled WGS sequence"/>
</dbReference>
<reference evidence="1 2" key="1">
    <citation type="submission" date="2020-10" db="EMBL/GenBank/DDBJ databases">
        <title>The Coptis chinensis genome and diversification of protoberbering-type alkaloids.</title>
        <authorList>
            <person name="Wang B."/>
            <person name="Shu S."/>
            <person name="Song C."/>
            <person name="Liu Y."/>
        </authorList>
    </citation>
    <scope>NUCLEOTIDE SEQUENCE [LARGE SCALE GENOMIC DNA]</scope>
    <source>
        <strain evidence="1">HL-2020</strain>
        <tissue evidence="1">Leaf</tissue>
    </source>
</reference>
<organism evidence="1 2">
    <name type="scientific">Coptis chinensis</name>
    <dbReference type="NCBI Taxonomy" id="261450"/>
    <lineage>
        <taxon>Eukaryota</taxon>
        <taxon>Viridiplantae</taxon>
        <taxon>Streptophyta</taxon>
        <taxon>Embryophyta</taxon>
        <taxon>Tracheophyta</taxon>
        <taxon>Spermatophyta</taxon>
        <taxon>Magnoliopsida</taxon>
        <taxon>Ranunculales</taxon>
        <taxon>Ranunculaceae</taxon>
        <taxon>Coptidoideae</taxon>
        <taxon>Coptis</taxon>
    </lineage>
</organism>